<dbReference type="InterPro" id="IPR002656">
    <property type="entry name" value="Acyl_transf_3_dom"/>
</dbReference>
<feature type="transmembrane region" description="Helical" evidence="1">
    <location>
        <begin position="314"/>
        <end position="339"/>
    </location>
</feature>
<dbReference type="PANTHER" id="PTHR23028">
    <property type="entry name" value="ACETYLTRANSFERASE"/>
    <property type="match status" value="1"/>
</dbReference>
<dbReference type="RefSeq" id="WP_142053199.1">
    <property type="nucleotide sequence ID" value="NZ_VFPA01000001.1"/>
</dbReference>
<reference evidence="3 4" key="1">
    <citation type="submission" date="2019-06" db="EMBL/GenBank/DDBJ databases">
        <title>Sequencing the genomes of 1000 actinobacteria strains.</title>
        <authorList>
            <person name="Klenk H.-P."/>
        </authorList>
    </citation>
    <scope>NUCLEOTIDE SEQUENCE [LARGE SCALE GENOMIC DNA]</scope>
    <source>
        <strain evidence="3 4">DSM 45301</strain>
    </source>
</reference>
<gene>
    <name evidence="3" type="ORF">FB558_3082</name>
</gene>
<dbReference type="OrthoDB" id="9796461at2"/>
<keyword evidence="1" id="KW-0812">Transmembrane</keyword>
<sequence>MTTASPTATPSGTQASLAGELRGLTGLRAVAAAWVVLFHFHFTPLPGVAEVVGVLGPLVTAGALGVDLFFVLSGFVIAYTYLDELGPALRARATARFVWARACRLWPAYALVLHVFGVWLVVRATVGDDGDIAFQAVQPVLDAGQYVQQLFMVQLWDDARFDGASWVGSTWSISAEWLAYLLFPVAALVLFRMRRLPAVVLAGGAVVLMAPMAWAYLSAGTPYFPWSWLVRILCGFGAGALVHLAVRRTSWTPAARRRASVVAAVLPVVVAAGLLAGELVAPGRGGAVLLLFPLLVAALAVADRGPATVLSTPWLVYGGRLSYCLYLVHIPLFEVYWLALARFTVLASHTVLAHVVGGLVLLATVGAAALAHHLVEEPSRRRLRAIGPALARLPVRAARTLGRLRARPVTLPPVAATADDALATAAARFAARRRALAEAGVTQEPFLPEPRHAATPFRPATLATALSNAQRRRAAHRSEMDMWADYDRAEYIRGGYLHAGS</sequence>
<keyword evidence="4" id="KW-1185">Reference proteome</keyword>
<dbReference type="GO" id="GO:0009103">
    <property type="term" value="P:lipopolysaccharide biosynthetic process"/>
    <property type="evidence" value="ECO:0007669"/>
    <property type="project" value="TreeGrafter"/>
</dbReference>
<dbReference type="GO" id="GO:0016747">
    <property type="term" value="F:acyltransferase activity, transferring groups other than amino-acyl groups"/>
    <property type="evidence" value="ECO:0007669"/>
    <property type="project" value="InterPro"/>
</dbReference>
<feature type="transmembrane region" description="Helical" evidence="1">
    <location>
        <begin position="223"/>
        <end position="246"/>
    </location>
</feature>
<proteinExistence type="predicted"/>
<feature type="transmembrane region" description="Helical" evidence="1">
    <location>
        <begin position="103"/>
        <end position="122"/>
    </location>
</feature>
<evidence type="ECO:0000313" key="3">
    <source>
        <dbReference type="EMBL" id="TQM16274.1"/>
    </source>
</evidence>
<organism evidence="3 4">
    <name type="scientific">Pseudonocardia kunmingensis</name>
    <dbReference type="NCBI Taxonomy" id="630975"/>
    <lineage>
        <taxon>Bacteria</taxon>
        <taxon>Bacillati</taxon>
        <taxon>Actinomycetota</taxon>
        <taxon>Actinomycetes</taxon>
        <taxon>Pseudonocardiales</taxon>
        <taxon>Pseudonocardiaceae</taxon>
        <taxon>Pseudonocardia</taxon>
    </lineage>
</organism>
<comment type="caution">
    <text evidence="3">The sequence shown here is derived from an EMBL/GenBank/DDBJ whole genome shotgun (WGS) entry which is preliminary data.</text>
</comment>
<feature type="transmembrane region" description="Helical" evidence="1">
    <location>
        <begin position="258"/>
        <end position="277"/>
    </location>
</feature>
<keyword evidence="1" id="KW-0472">Membrane</keyword>
<evidence type="ECO:0000313" key="4">
    <source>
        <dbReference type="Proteomes" id="UP000315677"/>
    </source>
</evidence>
<dbReference type="GO" id="GO:0016020">
    <property type="term" value="C:membrane"/>
    <property type="evidence" value="ECO:0007669"/>
    <property type="project" value="TreeGrafter"/>
</dbReference>
<feature type="domain" description="Acyltransferase 3" evidence="2">
    <location>
        <begin position="23"/>
        <end position="368"/>
    </location>
</feature>
<evidence type="ECO:0000256" key="1">
    <source>
        <dbReference type="SAM" id="Phobius"/>
    </source>
</evidence>
<keyword evidence="1" id="KW-1133">Transmembrane helix</keyword>
<dbReference type="EMBL" id="VFPA01000001">
    <property type="protein sequence ID" value="TQM16274.1"/>
    <property type="molecule type" value="Genomic_DNA"/>
</dbReference>
<accession>A0A543E3T7</accession>
<dbReference type="PANTHER" id="PTHR23028:SF53">
    <property type="entry name" value="ACYL_TRANSF_3 DOMAIN-CONTAINING PROTEIN"/>
    <property type="match status" value="1"/>
</dbReference>
<dbReference type="Proteomes" id="UP000315677">
    <property type="component" value="Unassembled WGS sequence"/>
</dbReference>
<name>A0A543E3T7_9PSEU</name>
<protein>
    <submittedName>
        <fullName evidence="3">Peptidoglycan/LPS O-acetylase OafA/YrhL</fullName>
    </submittedName>
</protein>
<feature type="transmembrane region" description="Helical" evidence="1">
    <location>
        <begin position="21"/>
        <end position="42"/>
    </location>
</feature>
<evidence type="ECO:0000259" key="2">
    <source>
        <dbReference type="Pfam" id="PF01757"/>
    </source>
</evidence>
<feature type="transmembrane region" description="Helical" evidence="1">
    <location>
        <begin position="351"/>
        <end position="375"/>
    </location>
</feature>
<feature type="transmembrane region" description="Helical" evidence="1">
    <location>
        <begin position="171"/>
        <end position="191"/>
    </location>
</feature>
<dbReference type="InterPro" id="IPR050879">
    <property type="entry name" value="Acyltransferase_3"/>
</dbReference>
<feature type="transmembrane region" description="Helical" evidence="1">
    <location>
        <begin position="54"/>
        <end position="82"/>
    </location>
</feature>
<feature type="transmembrane region" description="Helical" evidence="1">
    <location>
        <begin position="198"/>
        <end position="217"/>
    </location>
</feature>
<dbReference type="AlphaFoldDB" id="A0A543E3T7"/>
<dbReference type="Pfam" id="PF01757">
    <property type="entry name" value="Acyl_transf_3"/>
    <property type="match status" value="1"/>
</dbReference>
<feature type="transmembrane region" description="Helical" evidence="1">
    <location>
        <begin position="283"/>
        <end position="302"/>
    </location>
</feature>